<organism evidence="1 2">
    <name type="scientific">Pseudo-nitzschia multistriata</name>
    <dbReference type="NCBI Taxonomy" id="183589"/>
    <lineage>
        <taxon>Eukaryota</taxon>
        <taxon>Sar</taxon>
        <taxon>Stramenopiles</taxon>
        <taxon>Ochrophyta</taxon>
        <taxon>Bacillariophyta</taxon>
        <taxon>Bacillariophyceae</taxon>
        <taxon>Bacillariophycidae</taxon>
        <taxon>Bacillariales</taxon>
        <taxon>Bacillariaceae</taxon>
        <taxon>Pseudo-nitzschia</taxon>
    </lineage>
</organism>
<evidence type="ECO:0000313" key="1">
    <source>
        <dbReference type="EMBL" id="VEU40237.1"/>
    </source>
</evidence>
<protein>
    <submittedName>
        <fullName evidence="1">Uncharacterized protein</fullName>
    </submittedName>
</protein>
<keyword evidence="2" id="KW-1185">Reference proteome</keyword>
<dbReference type="EMBL" id="CAACVS010000268">
    <property type="protein sequence ID" value="VEU40237.1"/>
    <property type="molecule type" value="Genomic_DNA"/>
</dbReference>
<name>A0A448ZDX1_9STRA</name>
<gene>
    <name evidence="1" type="ORF">PSNMU_V1.4_AUG-EV-PASAV3_0071140</name>
</gene>
<reference evidence="1 2" key="1">
    <citation type="submission" date="2019-01" db="EMBL/GenBank/DDBJ databases">
        <authorList>
            <person name="Ferrante I. M."/>
        </authorList>
    </citation>
    <scope>NUCLEOTIDE SEQUENCE [LARGE SCALE GENOMIC DNA]</scope>
    <source>
        <strain evidence="1 2">B856</strain>
    </source>
</reference>
<dbReference type="AlphaFoldDB" id="A0A448ZDX1"/>
<evidence type="ECO:0000313" key="2">
    <source>
        <dbReference type="Proteomes" id="UP000291116"/>
    </source>
</evidence>
<proteinExistence type="predicted"/>
<dbReference type="Proteomes" id="UP000291116">
    <property type="component" value="Unassembled WGS sequence"/>
</dbReference>
<accession>A0A448ZDX1</accession>
<sequence length="138" mass="15322">MLRELEGRHDVPSVFLGVLGLLFGRGTNRLAGLASEFFSLDWDRLGLLGISSWLKLPLSLPCVLLSNLSNASLENGLPRVRTRLSLDLYDKTEEAPLSSVRLQSLGTFRRRPPRILRPNRPSTFSSTECPVVVSAQFS</sequence>